<dbReference type="InterPro" id="IPR025178">
    <property type="entry name" value="Lnb_N"/>
</dbReference>
<evidence type="ECO:0000259" key="3">
    <source>
        <dbReference type="Pfam" id="PF25225"/>
    </source>
</evidence>
<accession>A0A1W1CU05</accession>
<dbReference type="Pfam" id="PF25222">
    <property type="entry name" value="DUF7840"/>
    <property type="match status" value="1"/>
</dbReference>
<feature type="domain" description="DUF7843" evidence="3">
    <location>
        <begin position="4"/>
        <end position="59"/>
    </location>
</feature>
<dbReference type="InterPro" id="IPR057162">
    <property type="entry name" value="DUF7840"/>
</dbReference>
<evidence type="ECO:0000313" key="4">
    <source>
        <dbReference type="EMBL" id="SFV69141.1"/>
    </source>
</evidence>
<dbReference type="Pfam" id="PF13387">
    <property type="entry name" value="Lnb_N"/>
    <property type="match status" value="1"/>
</dbReference>
<evidence type="ECO:0000259" key="1">
    <source>
        <dbReference type="Pfam" id="PF13387"/>
    </source>
</evidence>
<protein>
    <submittedName>
        <fullName evidence="4">Putative outermembrane protein</fullName>
    </submittedName>
</protein>
<organism evidence="4">
    <name type="scientific">hydrothermal vent metagenome</name>
    <dbReference type="NCBI Taxonomy" id="652676"/>
    <lineage>
        <taxon>unclassified sequences</taxon>
        <taxon>metagenomes</taxon>
        <taxon>ecological metagenomes</taxon>
    </lineage>
</organism>
<proteinExistence type="predicted"/>
<name>A0A1W1CU05_9ZZZZ</name>
<reference evidence="4" key="1">
    <citation type="submission" date="2016-10" db="EMBL/GenBank/DDBJ databases">
        <authorList>
            <person name="de Groot N.N."/>
        </authorList>
    </citation>
    <scope>NUCLEOTIDE SEQUENCE</scope>
</reference>
<feature type="domain" description="DUF7840" evidence="2">
    <location>
        <begin position="348"/>
        <end position="564"/>
    </location>
</feature>
<dbReference type="EMBL" id="FPHH01000119">
    <property type="protein sequence ID" value="SFV69141.1"/>
    <property type="molecule type" value="Genomic_DNA"/>
</dbReference>
<dbReference type="Pfam" id="PF25225">
    <property type="entry name" value="DUF7843"/>
    <property type="match status" value="1"/>
</dbReference>
<evidence type="ECO:0000259" key="2">
    <source>
        <dbReference type="Pfam" id="PF25222"/>
    </source>
</evidence>
<gene>
    <name evidence="4" type="ORF">MNB_SM-5-198</name>
</gene>
<sequence>MNGDTSEIDDPNFFFAKDGATNPSSELNATLDAFFSPQKRDDNSSICKFPARYAWLKEQLNGSDFPKAKCVEYEKIFKRVDPKSTTLVFPAAHINSPASMFGHTFLRINSSYHSKLLSYAVNYAADVDETKENGILFAIKGLTGGYYGMYSLLPYYDKLKEYRDSEQRDIWEYDLNLTQKETVRMFRHIWELNGTHSYYYFFTQNCSYNMLWLLESARPTLELRSKFTYQVIPLETVHEVKNAGIVTAYNYRPSKRTKLLKYEDLIEKKYSHFPIELVNGTINAKSIDANKSINRTQKQYILEAAIEYLEYQYSRSKVKKEDYLERFHKLTTQRAKLGSSKSLQIKIPTNPVNGHRAVRVEAGVGARDSKFISFLGIRPAYHDLEDSSYGFLRGTQIEFLNLLTSYRANEMKIEEATIISIVSLAQRSEFFKSFSWRTKIGWDNDYLTTKPTFNFTIGAGYSWGNKLGYFYFLLDPFLYMANQPVSGLGGTIGFKIDKFKNLNTNIELRQRYYDNGKEQFLINALEGIRISKNKQIVLKYDYKEKLKVEKMQSEQTFRLMFKYYF</sequence>
<dbReference type="AlphaFoldDB" id="A0A1W1CU05"/>
<feature type="domain" description="Lnb N-terminal periplasmic" evidence="1">
    <location>
        <begin position="73"/>
        <end position="241"/>
    </location>
</feature>
<dbReference type="InterPro" id="IPR057165">
    <property type="entry name" value="DUF7843"/>
</dbReference>